<dbReference type="EMBL" id="CAVMJV010000104">
    <property type="protein sequence ID" value="CAK5098637.1"/>
    <property type="molecule type" value="Genomic_DNA"/>
</dbReference>
<proteinExistence type="predicted"/>
<keyword evidence="2" id="KW-1185">Reference proteome</keyword>
<name>A0ACB1APP8_MELEN</name>
<dbReference type="Proteomes" id="UP001497535">
    <property type="component" value="Unassembled WGS sequence"/>
</dbReference>
<accession>A0ACB1APP8</accession>
<evidence type="ECO:0000313" key="1">
    <source>
        <dbReference type="EMBL" id="CAK5098637.1"/>
    </source>
</evidence>
<comment type="caution">
    <text evidence="1">The sequence shown here is derived from an EMBL/GenBank/DDBJ whole genome shotgun (WGS) entry which is preliminary data.</text>
</comment>
<evidence type="ECO:0000313" key="2">
    <source>
        <dbReference type="Proteomes" id="UP001497535"/>
    </source>
</evidence>
<organism evidence="1 2">
    <name type="scientific">Meloidogyne enterolobii</name>
    <name type="common">Root-knot nematode worm</name>
    <name type="synonym">Meloidogyne mayaguensis</name>
    <dbReference type="NCBI Taxonomy" id="390850"/>
    <lineage>
        <taxon>Eukaryota</taxon>
        <taxon>Metazoa</taxon>
        <taxon>Ecdysozoa</taxon>
        <taxon>Nematoda</taxon>
        <taxon>Chromadorea</taxon>
        <taxon>Rhabditida</taxon>
        <taxon>Tylenchina</taxon>
        <taxon>Tylenchomorpha</taxon>
        <taxon>Tylenchoidea</taxon>
        <taxon>Meloidogynidae</taxon>
        <taxon>Meloidogyninae</taxon>
        <taxon>Meloidogyne</taxon>
    </lineage>
</organism>
<sequence length="71" mass="8729">MGKRTEREWEKENIFLSSASLFNRAFYSFIGLTYIYLFRHFLIGLFIIRAFYYLFSKNLGFIIYFLNIWAF</sequence>
<gene>
    <name evidence="1" type="ORF">MENTE1834_LOCUS41651</name>
</gene>
<reference evidence="1" key="1">
    <citation type="submission" date="2023-11" db="EMBL/GenBank/DDBJ databases">
        <authorList>
            <person name="Poullet M."/>
        </authorList>
    </citation>
    <scope>NUCLEOTIDE SEQUENCE</scope>
    <source>
        <strain evidence="1">E1834</strain>
    </source>
</reference>
<protein>
    <submittedName>
        <fullName evidence="1">Uncharacterized protein</fullName>
    </submittedName>
</protein>